<sequence>MIMRTLIILAAVAMLAGCATDAERAAQAQRDVDQMMRIYGPACERLGYKSNSNEWRSCVLRLDTKDNTERYPATTTCFGHPGLFQCSTF</sequence>
<keyword evidence="1" id="KW-0732">Signal</keyword>
<evidence type="ECO:0000313" key="2">
    <source>
        <dbReference type="EMBL" id="AEK62727.1"/>
    </source>
</evidence>
<evidence type="ECO:0008006" key="4">
    <source>
        <dbReference type="Google" id="ProtNLM"/>
    </source>
</evidence>
<dbReference type="eggNOG" id="ENOG5034AKW">
    <property type="taxonomic scope" value="Bacteria"/>
</dbReference>
<reference evidence="2 3" key="3">
    <citation type="journal article" date="2008" name="FEMS Microbiol. Ecol.">
        <title>Identification and characterization of genes underlying chitinolysis in Collimonas fungivorans Ter331.</title>
        <authorList>
            <person name="Fritsche K."/>
            <person name="de Boer W."/>
            <person name="Gerards S."/>
            <person name="van den Berg M."/>
            <person name="van Veen J.A."/>
            <person name="Leveau J.H."/>
        </authorList>
    </citation>
    <scope>NUCLEOTIDE SEQUENCE [LARGE SCALE GENOMIC DNA]</scope>
    <source>
        <strain evidence="2 3">Ter331</strain>
    </source>
</reference>
<keyword evidence="3" id="KW-1185">Reference proteome</keyword>
<dbReference type="EMBL" id="CP002745">
    <property type="protein sequence ID" value="AEK62727.1"/>
    <property type="molecule type" value="Genomic_DNA"/>
</dbReference>
<protein>
    <recommendedName>
        <fullName evidence="4">Lipoprotein</fullName>
    </recommendedName>
</protein>
<reference evidence="2 3" key="4">
    <citation type="journal article" date="2010" name="Environ. Microbiol.">
        <title>The bacterial genus Collimonas: mycophagy, weathering and other adaptive solutions to life in oligotrophic soil environments.</title>
        <authorList>
            <person name="Leveau J.H."/>
            <person name="Uroz S."/>
            <person name="de Boer W."/>
        </authorList>
    </citation>
    <scope>NUCLEOTIDE SEQUENCE [LARGE SCALE GENOMIC DNA]</scope>
    <source>
        <strain evidence="2 3">Ter331</strain>
    </source>
</reference>
<reference evidence="2 3" key="1">
    <citation type="journal article" date="2004" name="Environ. Microbiol.">
        <title>Phylogeny-function analysis of (meta)genomic libraries: screening for expression of ribosomal RNA genes by large-insert library fluorescent in situ hybridization (LIL-FISH).</title>
        <authorList>
            <person name="Leveau J.H."/>
            <person name="Gerards S."/>
            <person name="de Boer W."/>
            <person name="van Veen J.A."/>
        </authorList>
    </citation>
    <scope>NUCLEOTIDE SEQUENCE [LARGE SCALE GENOMIC DNA]</scope>
    <source>
        <strain evidence="2 3">Ter331</strain>
    </source>
</reference>
<feature type="chain" id="PRO_5003396534" description="Lipoprotein" evidence="1">
    <location>
        <begin position="22"/>
        <end position="89"/>
    </location>
</feature>
<feature type="signal peptide" evidence="1">
    <location>
        <begin position="1"/>
        <end position="21"/>
    </location>
</feature>
<evidence type="ECO:0000313" key="3">
    <source>
        <dbReference type="Proteomes" id="UP000008392"/>
    </source>
</evidence>
<reference evidence="2 3" key="2">
    <citation type="journal article" date="2006" name="J. Microbiol. Methods">
        <title>Genomic flank-sequencing of plasposon insertion sites for rapid identification of functional genes.</title>
        <authorList>
            <person name="Leveau J.H."/>
            <person name="Gerards S."/>
            <person name="Fritsche K."/>
            <person name="Zondag G."/>
            <person name="van Veen J.A."/>
        </authorList>
    </citation>
    <scope>NUCLEOTIDE SEQUENCE [LARGE SCALE GENOMIC DNA]</scope>
    <source>
        <strain evidence="2 3">Ter331</strain>
    </source>
</reference>
<dbReference type="Proteomes" id="UP000008392">
    <property type="component" value="Chromosome"/>
</dbReference>
<name>G0A9V4_COLFT</name>
<proteinExistence type="predicted"/>
<reference evidence="3" key="6">
    <citation type="submission" date="2011-05" db="EMBL/GenBank/DDBJ databases">
        <title>Complete sequence of Collimonas fungivorans Ter331.</title>
        <authorList>
            <person name="Leveau J.H."/>
        </authorList>
    </citation>
    <scope>NUCLEOTIDE SEQUENCE [LARGE SCALE GENOMIC DNA]</scope>
    <source>
        <strain evidence="3">Ter331</strain>
    </source>
</reference>
<organism evidence="2 3">
    <name type="scientific">Collimonas fungivorans (strain Ter331)</name>
    <dbReference type="NCBI Taxonomy" id="1005048"/>
    <lineage>
        <taxon>Bacteria</taxon>
        <taxon>Pseudomonadati</taxon>
        <taxon>Pseudomonadota</taxon>
        <taxon>Betaproteobacteria</taxon>
        <taxon>Burkholderiales</taxon>
        <taxon>Oxalobacteraceae</taxon>
        <taxon>Collimonas</taxon>
    </lineage>
</organism>
<dbReference type="PROSITE" id="PS51257">
    <property type="entry name" value="PROKAR_LIPOPROTEIN"/>
    <property type="match status" value="1"/>
</dbReference>
<gene>
    <name evidence="2" type="ordered locus">CFU_2901</name>
</gene>
<dbReference type="AlphaFoldDB" id="G0A9V4"/>
<reference evidence="2 3" key="5">
    <citation type="journal article" date="2011" name="ISME J.">
        <title>Dual transcriptional profiling of a bacterial/fungal confrontation: Collimonas fungivorans versus Aspergillus niger.</title>
        <authorList>
            <person name="Mela F."/>
            <person name="Fritsche K."/>
            <person name="de Boer W."/>
            <person name="van Veen J.A."/>
            <person name="de Graaff L.H."/>
            <person name="van den Berg M."/>
            <person name="Leveau J.H."/>
        </authorList>
    </citation>
    <scope>NUCLEOTIDE SEQUENCE [LARGE SCALE GENOMIC DNA]</scope>
    <source>
        <strain evidence="2 3">Ter331</strain>
    </source>
</reference>
<dbReference type="HOGENOM" id="CLU_2477970_0_0_4"/>
<dbReference type="KEGG" id="cfu:CFU_2901"/>
<accession>G0A9V4</accession>
<evidence type="ECO:0000256" key="1">
    <source>
        <dbReference type="SAM" id="SignalP"/>
    </source>
</evidence>